<dbReference type="GeneID" id="42981631"/>
<sequence>MKNWVKIALLLFLPLLLSGCHKQNTESQNQPQTNDSTKINRKNYASSNATKSTNGFKAHEVPASSNQSGDTHRDSIIVAQRQNPANYLPDVRTAITGSGLRAKLNTTGFSLQPAQPTTITAVKKALKNNDKAGFVTNRLAPYIIKASQAANGTSVTLYSSNNQKERLLTAKSGQITYNRF</sequence>
<evidence type="ECO:0000313" key="1">
    <source>
        <dbReference type="EMBL" id="ANK62210.1"/>
    </source>
</evidence>
<proteinExistence type="predicted"/>
<organism evidence="1 2">
    <name type="scientific">Loigolactobacillus backii</name>
    <dbReference type="NCBI Taxonomy" id="375175"/>
    <lineage>
        <taxon>Bacteria</taxon>
        <taxon>Bacillati</taxon>
        <taxon>Bacillota</taxon>
        <taxon>Bacilli</taxon>
        <taxon>Lactobacillales</taxon>
        <taxon>Lactobacillaceae</taxon>
        <taxon>Loigolactobacillus</taxon>
    </lineage>
</organism>
<protein>
    <submittedName>
        <fullName evidence="1">Uncharacterized protein</fullName>
    </submittedName>
</protein>
<dbReference type="EMBL" id="CP014873">
    <property type="protein sequence ID" value="ANK62210.1"/>
    <property type="molecule type" value="Genomic_DNA"/>
</dbReference>
<name>A0A192H1H4_9LACO</name>
<dbReference type="RefSeq" id="WP_068225671.1">
    <property type="nucleotide sequence ID" value="NZ_CP014623.1"/>
</dbReference>
<dbReference type="KEGG" id="lbt:AYR52_08850"/>
<dbReference type="Proteomes" id="UP000078582">
    <property type="component" value="Chromosome"/>
</dbReference>
<gene>
    <name evidence="1" type="ORF">AYR53_05145</name>
</gene>
<keyword evidence="2" id="KW-1185">Reference proteome</keyword>
<dbReference type="AlphaFoldDB" id="A0A192H1H4"/>
<evidence type="ECO:0000313" key="2">
    <source>
        <dbReference type="Proteomes" id="UP000078582"/>
    </source>
</evidence>
<reference evidence="1 2" key="1">
    <citation type="submission" date="2016-03" db="EMBL/GenBank/DDBJ databases">
        <title>Pediococcus and Lactobacillus from brewery environment - whole genome sequencing and assembly.</title>
        <authorList>
            <person name="Behr J."/>
            <person name="Geissler A.J."/>
            <person name="Vogel R.F."/>
        </authorList>
    </citation>
    <scope>NUCLEOTIDE SEQUENCE [LARGE SCALE GENOMIC DNA]</scope>
    <source>
        <strain evidence="1 2">TMW 1.1989</strain>
    </source>
</reference>
<accession>A0A192H1H4</accession>
<dbReference type="PROSITE" id="PS51257">
    <property type="entry name" value="PROKAR_LIPOPROTEIN"/>
    <property type="match status" value="1"/>
</dbReference>